<evidence type="ECO:0000313" key="2">
    <source>
        <dbReference type="EMBL" id="SFV53846.1"/>
    </source>
</evidence>
<gene>
    <name evidence="2" type="ORF">MNB_SM-6-1289</name>
</gene>
<sequence>MRRLIAEFEKQSFTQIIFPHAATDWVEYLREAEVCFIDIITTIAKFQKCFVICNDVPAVKEHFNDFTNLFFVEYTSDDTWARDCSALCVSKEDKTKLLDFTFNAWGGKFAAKKDNAMTSAITKCYANEMQSYDFVLEGGAIESNGKGMVLTTTACMLNPNRNPQLNAITITKKLKEYLAAEHILYLNHGYLAGDDTDSHIDTLARFIDEKTIMYVASENETDEHFFELKRMEEELQMIAKENDLQLIALPFPDAIYYEEERLPATYANFLFVNGAVLVPTYNVPQDTTALEIFAQTFPSRKVIGIDCSVLIRQHGSLHCVSMHFASGVTLTC</sequence>
<dbReference type="GO" id="GO:0004668">
    <property type="term" value="F:protein-arginine deiminase activity"/>
    <property type="evidence" value="ECO:0007669"/>
    <property type="project" value="InterPro"/>
</dbReference>
<dbReference type="PANTHER" id="PTHR31377:SF0">
    <property type="entry name" value="AGMATINE DEIMINASE-RELATED"/>
    <property type="match status" value="1"/>
</dbReference>
<dbReference type="Gene3D" id="3.75.10.10">
    <property type="entry name" value="L-arginine/glycine Amidinotransferase, Chain A"/>
    <property type="match status" value="1"/>
</dbReference>
<dbReference type="GO" id="GO:0047632">
    <property type="term" value="F:agmatine deiminase activity"/>
    <property type="evidence" value="ECO:0007669"/>
    <property type="project" value="UniProtKB-EC"/>
</dbReference>
<proteinExistence type="predicted"/>
<accession>A0A1W1BK10</accession>
<dbReference type="InterPro" id="IPR007466">
    <property type="entry name" value="Peptidyl-Arg-deiminase_porph"/>
</dbReference>
<name>A0A1W1BK10_9ZZZZ</name>
<dbReference type="EMBL" id="FPHK01000008">
    <property type="protein sequence ID" value="SFV53846.1"/>
    <property type="molecule type" value="Genomic_DNA"/>
</dbReference>
<dbReference type="Pfam" id="PF04371">
    <property type="entry name" value="PAD_porph"/>
    <property type="match status" value="1"/>
</dbReference>
<protein>
    <submittedName>
        <fullName evidence="2">Agmatine deiminase</fullName>
        <ecNumber evidence="2">3.5.3.12</ecNumber>
    </submittedName>
</protein>
<dbReference type="EC" id="3.5.3.12" evidence="2"/>
<dbReference type="AlphaFoldDB" id="A0A1W1BK10"/>
<dbReference type="PANTHER" id="PTHR31377">
    <property type="entry name" value="AGMATINE DEIMINASE-RELATED"/>
    <property type="match status" value="1"/>
</dbReference>
<reference evidence="2" key="1">
    <citation type="submission" date="2016-10" db="EMBL/GenBank/DDBJ databases">
        <authorList>
            <person name="de Groot N.N."/>
        </authorList>
    </citation>
    <scope>NUCLEOTIDE SEQUENCE</scope>
</reference>
<keyword evidence="1 2" id="KW-0378">Hydrolase</keyword>
<dbReference type="GO" id="GO:0009446">
    <property type="term" value="P:putrescine biosynthetic process"/>
    <property type="evidence" value="ECO:0007669"/>
    <property type="project" value="InterPro"/>
</dbReference>
<organism evidence="2">
    <name type="scientific">hydrothermal vent metagenome</name>
    <dbReference type="NCBI Taxonomy" id="652676"/>
    <lineage>
        <taxon>unclassified sequences</taxon>
        <taxon>metagenomes</taxon>
        <taxon>ecological metagenomes</taxon>
    </lineage>
</organism>
<evidence type="ECO:0000256" key="1">
    <source>
        <dbReference type="ARBA" id="ARBA00022801"/>
    </source>
</evidence>
<dbReference type="SUPFAM" id="SSF55909">
    <property type="entry name" value="Pentein"/>
    <property type="match status" value="1"/>
</dbReference>